<organism evidence="2 3">
    <name type="scientific">Bradyrhizobium rifense</name>
    <dbReference type="NCBI Taxonomy" id="515499"/>
    <lineage>
        <taxon>Bacteria</taxon>
        <taxon>Pseudomonadati</taxon>
        <taxon>Pseudomonadota</taxon>
        <taxon>Alphaproteobacteria</taxon>
        <taxon>Hyphomicrobiales</taxon>
        <taxon>Nitrobacteraceae</taxon>
        <taxon>Bradyrhizobium</taxon>
    </lineage>
</organism>
<accession>A0A5D3K670</accession>
<comment type="caution">
    <text evidence="2">The sequence shown here is derived from an EMBL/GenBank/DDBJ whole genome shotgun (WGS) entry which is preliminary data.</text>
</comment>
<dbReference type="AlphaFoldDB" id="A0A5D3K670"/>
<proteinExistence type="predicted"/>
<feature type="region of interest" description="Disordered" evidence="1">
    <location>
        <begin position="1"/>
        <end position="31"/>
    </location>
</feature>
<evidence type="ECO:0000256" key="1">
    <source>
        <dbReference type="SAM" id="MobiDB-lite"/>
    </source>
</evidence>
<evidence type="ECO:0000313" key="3">
    <source>
        <dbReference type="Proteomes" id="UP000324758"/>
    </source>
</evidence>
<gene>
    <name evidence="2" type="ORF">FXB40_35010</name>
</gene>
<evidence type="ECO:0000313" key="2">
    <source>
        <dbReference type="EMBL" id="TYL89638.1"/>
    </source>
</evidence>
<sequence>MTLTGVDAQAMRELSTGEPEQVAGGGVWKLGPPGWIPEPRLPVRVENGPELGGGGLLKNPHLRLF</sequence>
<dbReference type="RefSeq" id="WP_148776837.1">
    <property type="nucleotide sequence ID" value="NZ_VSSS01000059.1"/>
</dbReference>
<keyword evidence="3" id="KW-1185">Reference proteome</keyword>
<dbReference type="Proteomes" id="UP000324758">
    <property type="component" value="Unassembled WGS sequence"/>
</dbReference>
<reference evidence="2 3" key="1">
    <citation type="submission" date="2019-08" db="EMBL/GenBank/DDBJ databases">
        <title>Bradyrhizobium hipponensis sp. nov., a rhizobium isolated from a Lupinus angustifolius root nodule in Tunisia.</title>
        <authorList>
            <person name="Off K."/>
            <person name="Rejili M."/>
            <person name="Mars M."/>
            <person name="Brachmann A."/>
            <person name="Marin M."/>
        </authorList>
    </citation>
    <scope>NUCLEOTIDE SEQUENCE [LARGE SCALE GENOMIC DNA]</scope>
    <source>
        <strain evidence="2 3">CTAW71</strain>
    </source>
</reference>
<protein>
    <submittedName>
        <fullName evidence="2">Uncharacterized protein</fullName>
    </submittedName>
</protein>
<name>A0A5D3K670_9BRAD</name>
<dbReference type="EMBL" id="VSSS01000059">
    <property type="protein sequence ID" value="TYL89638.1"/>
    <property type="molecule type" value="Genomic_DNA"/>
</dbReference>